<evidence type="ECO:0000313" key="1">
    <source>
        <dbReference type="EMBL" id="WUQ88274.1"/>
    </source>
</evidence>
<reference evidence="1" key="1">
    <citation type="submission" date="2022-10" db="EMBL/GenBank/DDBJ databases">
        <title>The complete genomes of actinobacterial strains from the NBC collection.</title>
        <authorList>
            <person name="Joergensen T.S."/>
            <person name="Alvarez Arevalo M."/>
            <person name="Sterndorff E.B."/>
            <person name="Faurdal D."/>
            <person name="Vuksanovic O."/>
            <person name="Mourched A.-S."/>
            <person name="Charusanti P."/>
            <person name="Shaw S."/>
            <person name="Blin K."/>
            <person name="Weber T."/>
        </authorList>
    </citation>
    <scope>NUCLEOTIDE SEQUENCE</scope>
    <source>
        <strain evidence="1">NBC_00222</strain>
    </source>
</reference>
<dbReference type="Gene3D" id="3.40.50.2300">
    <property type="match status" value="1"/>
</dbReference>
<accession>A0ABZ1UDT2</accession>
<dbReference type="RefSeq" id="WP_328958822.1">
    <property type="nucleotide sequence ID" value="NZ_CP108110.1"/>
</dbReference>
<dbReference type="Proteomes" id="UP001432222">
    <property type="component" value="Chromosome"/>
</dbReference>
<dbReference type="EMBL" id="CP108110">
    <property type="protein sequence ID" value="WUQ88274.1"/>
    <property type="molecule type" value="Genomic_DNA"/>
</dbReference>
<evidence type="ECO:0008006" key="3">
    <source>
        <dbReference type="Google" id="ProtNLM"/>
    </source>
</evidence>
<organism evidence="1 2">
    <name type="scientific">Kitasatospora purpeofusca</name>
    <dbReference type="NCBI Taxonomy" id="67352"/>
    <lineage>
        <taxon>Bacteria</taxon>
        <taxon>Bacillati</taxon>
        <taxon>Actinomycetota</taxon>
        <taxon>Actinomycetes</taxon>
        <taxon>Kitasatosporales</taxon>
        <taxon>Streptomycetaceae</taxon>
        <taxon>Kitasatospora</taxon>
    </lineage>
</organism>
<evidence type="ECO:0000313" key="2">
    <source>
        <dbReference type="Proteomes" id="UP001432222"/>
    </source>
</evidence>
<name>A0ABZ1UDT2_9ACTN</name>
<protein>
    <recommendedName>
        <fullName evidence="3">ABC-type branched-subunit amino acid transport system substrate-binding protein</fullName>
    </recommendedName>
</protein>
<gene>
    <name evidence="1" type="ORF">OHA16_37960</name>
</gene>
<keyword evidence="2" id="KW-1185">Reference proteome</keyword>
<sequence>MKPSLPQGPLNRALVILLAVAVLGTAGYFGYGVWADDSCATGVTEVGNECVGVTDGSYVFNDDLGPVTARIKEENDSVAGKNPVTVALMIPLISDQQAERREMVEQVQGAYLAQYRANRESGKQPPIRLVLANPGREYGQWRRVADQLARSATDGKENLRAVTGINISIANSEAAVHYLTADKHIPVVAGPMTADDIANSAADPRHYPGLARIAPSNSDQAGALAAYGAGIKPAETLVVEDTRENDNYLATLRTTFAKLTKGAPNAPETFESPKDFTQEGNLGNVFAQMVPDICSSAASTLFFAGRPVQLRLFLVALGNRRCNKPYTVITGSHASTLMVDQKFENNWDSLTKSSGITVRYTALAHPDSWGEASTEGPGGSKGPTAELAALLRADDTKQPERIGPADRRDGRIIITYDAVTTAVAGIRKDVGESVAMPSLDDVTQSWRRLHGGNRVEGAGGWICLDQYGNPHNKAVPIVHLDPTVRGAVLDTVAWPLGHAPDGNCSIGAEG</sequence>
<proteinExistence type="predicted"/>
<dbReference type="InterPro" id="IPR028082">
    <property type="entry name" value="Peripla_BP_I"/>
</dbReference>
<dbReference type="SUPFAM" id="SSF53822">
    <property type="entry name" value="Periplasmic binding protein-like I"/>
    <property type="match status" value="1"/>
</dbReference>